<dbReference type="EMBL" id="UOFP01000121">
    <property type="protein sequence ID" value="VAW86034.1"/>
    <property type="molecule type" value="Genomic_DNA"/>
</dbReference>
<reference evidence="1" key="1">
    <citation type="submission" date="2018-06" db="EMBL/GenBank/DDBJ databases">
        <authorList>
            <person name="Zhirakovskaya E."/>
        </authorList>
    </citation>
    <scope>NUCLEOTIDE SEQUENCE</scope>
</reference>
<gene>
    <name evidence="1" type="ORF">MNBD_GAMMA18-559</name>
</gene>
<dbReference type="AlphaFoldDB" id="A0A3B0ZX41"/>
<name>A0A3B0ZX41_9ZZZZ</name>
<proteinExistence type="predicted"/>
<protein>
    <submittedName>
        <fullName evidence="1">Uncharacterized protein</fullName>
    </submittedName>
</protein>
<evidence type="ECO:0000313" key="1">
    <source>
        <dbReference type="EMBL" id="VAW86034.1"/>
    </source>
</evidence>
<accession>A0A3B0ZX41</accession>
<organism evidence="1">
    <name type="scientific">hydrothermal vent metagenome</name>
    <dbReference type="NCBI Taxonomy" id="652676"/>
    <lineage>
        <taxon>unclassified sequences</taxon>
        <taxon>metagenomes</taxon>
        <taxon>ecological metagenomes</taxon>
    </lineage>
</organism>
<sequence>MNRTITKTKSSVTVPADGELHSKHFNEAEIHRRAEADPDAKPLTVKQLAKFKRVNPFVGHKSR</sequence>